<organism evidence="1 2">
    <name type="scientific">Pistacia integerrima</name>
    <dbReference type="NCBI Taxonomy" id="434235"/>
    <lineage>
        <taxon>Eukaryota</taxon>
        <taxon>Viridiplantae</taxon>
        <taxon>Streptophyta</taxon>
        <taxon>Embryophyta</taxon>
        <taxon>Tracheophyta</taxon>
        <taxon>Spermatophyta</taxon>
        <taxon>Magnoliopsida</taxon>
        <taxon>eudicotyledons</taxon>
        <taxon>Gunneridae</taxon>
        <taxon>Pentapetalae</taxon>
        <taxon>rosids</taxon>
        <taxon>malvids</taxon>
        <taxon>Sapindales</taxon>
        <taxon>Anacardiaceae</taxon>
        <taxon>Pistacia</taxon>
    </lineage>
</organism>
<dbReference type="EMBL" id="CM047737">
    <property type="protein sequence ID" value="KAJ0047938.1"/>
    <property type="molecule type" value="Genomic_DNA"/>
</dbReference>
<keyword evidence="2" id="KW-1185">Reference proteome</keyword>
<evidence type="ECO:0000313" key="2">
    <source>
        <dbReference type="Proteomes" id="UP001163603"/>
    </source>
</evidence>
<dbReference type="Proteomes" id="UP001163603">
    <property type="component" value="Chromosome 2"/>
</dbReference>
<name>A0ACC0Z9T9_9ROSI</name>
<comment type="caution">
    <text evidence="1">The sequence shown here is derived from an EMBL/GenBank/DDBJ whole genome shotgun (WGS) entry which is preliminary data.</text>
</comment>
<protein>
    <submittedName>
        <fullName evidence="1">Uncharacterized protein</fullName>
    </submittedName>
</protein>
<sequence>MMSGFQAKLAAAILVVFLVVNTSALLLNGCEKSLSCHGNISRKTFPGKEGSLGSENVGFLWTKKVGFRELRTIIRKSPPPPAIGRRSAFNSRAPPPQIL</sequence>
<accession>A0ACC0Z9T9</accession>
<gene>
    <name evidence="1" type="ORF">Pint_15519</name>
</gene>
<reference evidence="2" key="1">
    <citation type="journal article" date="2023" name="G3 (Bethesda)">
        <title>Genome assembly and association tests identify interacting loci associated with vigor, precocity, and sex in interspecific pistachio rootstocks.</title>
        <authorList>
            <person name="Palmer W."/>
            <person name="Jacygrad E."/>
            <person name="Sagayaradj S."/>
            <person name="Cavanaugh K."/>
            <person name="Han R."/>
            <person name="Bertier L."/>
            <person name="Beede B."/>
            <person name="Kafkas S."/>
            <person name="Golino D."/>
            <person name="Preece J."/>
            <person name="Michelmore R."/>
        </authorList>
    </citation>
    <scope>NUCLEOTIDE SEQUENCE [LARGE SCALE GENOMIC DNA]</scope>
</reference>
<proteinExistence type="predicted"/>
<evidence type="ECO:0000313" key="1">
    <source>
        <dbReference type="EMBL" id="KAJ0047938.1"/>
    </source>
</evidence>